<proteinExistence type="predicted"/>
<dbReference type="AlphaFoldDB" id="A0A9P9ATC4"/>
<dbReference type="InterPro" id="IPR003959">
    <property type="entry name" value="ATPase_AAA_core"/>
</dbReference>
<dbReference type="Proteomes" id="UP000777438">
    <property type="component" value="Unassembled WGS sequence"/>
</dbReference>
<dbReference type="InterPro" id="IPR027417">
    <property type="entry name" value="P-loop_NTPase"/>
</dbReference>
<evidence type="ECO:0000313" key="4">
    <source>
        <dbReference type="Proteomes" id="UP000777438"/>
    </source>
</evidence>
<feature type="compositionally biased region" description="Basic and acidic residues" evidence="1">
    <location>
        <begin position="401"/>
        <end position="412"/>
    </location>
</feature>
<dbReference type="OrthoDB" id="10042665at2759"/>
<evidence type="ECO:0000256" key="1">
    <source>
        <dbReference type="SAM" id="MobiDB-lite"/>
    </source>
</evidence>
<dbReference type="Pfam" id="PF00004">
    <property type="entry name" value="AAA"/>
    <property type="match status" value="1"/>
</dbReference>
<dbReference type="EMBL" id="JAGPYM010000009">
    <property type="protein sequence ID" value="KAH6890682.1"/>
    <property type="molecule type" value="Genomic_DNA"/>
</dbReference>
<dbReference type="PANTHER" id="PTHR46411:SF2">
    <property type="entry name" value="AAA+ ATPASE DOMAIN-CONTAINING PROTEIN"/>
    <property type="match status" value="1"/>
</dbReference>
<dbReference type="CDD" id="cd19481">
    <property type="entry name" value="RecA-like_protease"/>
    <property type="match status" value="1"/>
</dbReference>
<dbReference type="SMART" id="SM00382">
    <property type="entry name" value="AAA"/>
    <property type="match status" value="1"/>
</dbReference>
<name>A0A9P9ATC4_9HYPO</name>
<comment type="caution">
    <text evidence="3">The sequence shown here is derived from an EMBL/GenBank/DDBJ whole genome shotgun (WGS) entry which is preliminary data.</text>
</comment>
<accession>A0A9P9ATC4</accession>
<evidence type="ECO:0000259" key="2">
    <source>
        <dbReference type="SMART" id="SM00382"/>
    </source>
</evidence>
<dbReference type="GO" id="GO:0016887">
    <property type="term" value="F:ATP hydrolysis activity"/>
    <property type="evidence" value="ECO:0007669"/>
    <property type="project" value="InterPro"/>
</dbReference>
<protein>
    <submittedName>
        <fullName evidence="3">P-loop containing nucleoside triphosphate hydrolase protein</fullName>
    </submittedName>
</protein>
<dbReference type="InterPro" id="IPR054289">
    <property type="entry name" value="DUF7025"/>
</dbReference>
<dbReference type="Gene3D" id="3.40.50.300">
    <property type="entry name" value="P-loop containing nucleotide triphosphate hydrolases"/>
    <property type="match status" value="1"/>
</dbReference>
<sequence>MDSAKHHSPSNNSMGRKRQRLRSPATEPESSQDESVASPAHGETEYTGFIVGDFSSTPGSLLVHTVACGLNVIGHEEHAQVATYLDPPRLFEGDSHASALRGKERLPGHVQDYFESYDDANLIIKREYHCVYFHNLIGPSFVKLPRPRHPEIPTKARPYFYILPRDSDIPNASKESVIPSPALKRAMDNLALHDQTFRDWEHRLVPPYLQLWPNLQRLRTLAEEILDSSDCERVDQLAAHIKQSSEEEYDEAMDWFSSGLVTKQHLAKLFKVGDVVVRIEDGEPRAFVLTFGPLNQSSSFNLQGYHWTFDGQFHKETQHLTVKWPKTDSEAIPIDSLDVYPLLFNTSGELEKELRDRGRMVWECRTRCLMGYDAPKAAFEIQVSNARYMLDYEGYREVHQTDGDNEIRRQGQSDDLPETLLGRDEPPDDPFLLLLPPRIHGFGLHDKKWRSLLVKHLHPVEWQKDAFRKLVLDQHKKDLIEAMVQVHISSNMSPDVIEGKGKGLIVLLHGGPGTGKTLTAESVAELTERPLYRVTCGDIGTDPESVEKYLESVFYIGTTWKAVILLDEADVFLEEREKNDLQRNALVSVFLRVLEYYEGILILTSNRIGTFDEAFKSRVQLAIHYPPIDEKGRISVWNNFFRLLVKQRKDPNSAEDGIIELDNGEKINMAELSDNLKVLAQEKLNGRQIRNAITSARQLAQFQNKPMGCVHLDQTIRVVNEFETYIEKTHGHKDGEYLKERGIRS</sequence>
<dbReference type="PANTHER" id="PTHR46411">
    <property type="entry name" value="FAMILY ATPASE, PUTATIVE-RELATED"/>
    <property type="match status" value="1"/>
</dbReference>
<keyword evidence="3" id="KW-0378">Hydrolase</keyword>
<reference evidence="3 4" key="1">
    <citation type="journal article" date="2021" name="Nat. Commun.">
        <title>Genetic determinants of endophytism in the Arabidopsis root mycobiome.</title>
        <authorList>
            <person name="Mesny F."/>
            <person name="Miyauchi S."/>
            <person name="Thiergart T."/>
            <person name="Pickel B."/>
            <person name="Atanasova L."/>
            <person name="Karlsson M."/>
            <person name="Huettel B."/>
            <person name="Barry K.W."/>
            <person name="Haridas S."/>
            <person name="Chen C."/>
            <person name="Bauer D."/>
            <person name="Andreopoulos W."/>
            <person name="Pangilinan J."/>
            <person name="LaButti K."/>
            <person name="Riley R."/>
            <person name="Lipzen A."/>
            <person name="Clum A."/>
            <person name="Drula E."/>
            <person name="Henrissat B."/>
            <person name="Kohler A."/>
            <person name="Grigoriev I.V."/>
            <person name="Martin F.M."/>
            <person name="Hacquard S."/>
        </authorList>
    </citation>
    <scope>NUCLEOTIDE SEQUENCE [LARGE SCALE GENOMIC DNA]</scope>
    <source>
        <strain evidence="3 4">MPI-CAGE-CH-0241</strain>
    </source>
</reference>
<feature type="region of interest" description="Disordered" evidence="1">
    <location>
        <begin position="401"/>
        <end position="423"/>
    </location>
</feature>
<dbReference type="InterPro" id="IPR056599">
    <property type="entry name" value="AAA_lid_fung"/>
</dbReference>
<dbReference type="Pfam" id="PF23232">
    <property type="entry name" value="AAA_lid_13"/>
    <property type="match status" value="1"/>
</dbReference>
<feature type="domain" description="AAA+ ATPase" evidence="2">
    <location>
        <begin position="502"/>
        <end position="629"/>
    </location>
</feature>
<evidence type="ECO:0000313" key="3">
    <source>
        <dbReference type="EMBL" id="KAH6890682.1"/>
    </source>
</evidence>
<feature type="region of interest" description="Disordered" evidence="1">
    <location>
        <begin position="1"/>
        <end position="40"/>
    </location>
</feature>
<organism evidence="3 4">
    <name type="scientific">Thelonectria olida</name>
    <dbReference type="NCBI Taxonomy" id="1576542"/>
    <lineage>
        <taxon>Eukaryota</taxon>
        <taxon>Fungi</taxon>
        <taxon>Dikarya</taxon>
        <taxon>Ascomycota</taxon>
        <taxon>Pezizomycotina</taxon>
        <taxon>Sordariomycetes</taxon>
        <taxon>Hypocreomycetidae</taxon>
        <taxon>Hypocreales</taxon>
        <taxon>Nectriaceae</taxon>
        <taxon>Thelonectria</taxon>
    </lineage>
</organism>
<dbReference type="InterPro" id="IPR003593">
    <property type="entry name" value="AAA+_ATPase"/>
</dbReference>
<dbReference type="SUPFAM" id="SSF52540">
    <property type="entry name" value="P-loop containing nucleoside triphosphate hydrolases"/>
    <property type="match status" value="1"/>
</dbReference>
<gene>
    <name evidence="3" type="ORF">B0T10DRAFT_606135</name>
</gene>
<dbReference type="Pfam" id="PF22942">
    <property type="entry name" value="DUF7025"/>
    <property type="match status" value="1"/>
</dbReference>
<keyword evidence="4" id="KW-1185">Reference proteome</keyword>
<dbReference type="GO" id="GO:0005524">
    <property type="term" value="F:ATP binding"/>
    <property type="evidence" value="ECO:0007669"/>
    <property type="project" value="InterPro"/>
</dbReference>